<evidence type="ECO:0000313" key="2">
    <source>
        <dbReference type="EMBL" id="VAW09482.1"/>
    </source>
</evidence>
<dbReference type="Pfam" id="PF00754">
    <property type="entry name" value="F5_F8_type_C"/>
    <property type="match status" value="1"/>
</dbReference>
<feature type="domain" description="F5/8 type C" evidence="1">
    <location>
        <begin position="152"/>
        <end position="291"/>
    </location>
</feature>
<organism evidence="2">
    <name type="scientific">hydrothermal vent metagenome</name>
    <dbReference type="NCBI Taxonomy" id="652676"/>
    <lineage>
        <taxon>unclassified sequences</taxon>
        <taxon>metagenomes</taxon>
        <taxon>ecological metagenomes</taxon>
    </lineage>
</organism>
<dbReference type="EMBL" id="UOEK01000587">
    <property type="protein sequence ID" value="VAW09482.1"/>
    <property type="molecule type" value="Genomic_DNA"/>
</dbReference>
<sequence>MYRSKHRRPLFLALFSTFVLVAAACSSTPSDGAGDSVVRDFTEIQSSDFEFTVDANGVAKMNVTTSVEAACSIAWGETDELGFLHTDLDMAGGAHNKHEVILVGAEPGKTYSFRVQGATPDGTLFQSALATFTLPELPEGAGDAMGGDGAVGAGDAMAVHGANLAESASVVSVSSEFSSSWTGSNAIDGDMTTEWATAGSGDDAFIEIDLGSPQKVVGVEFITRTMGDGTATTTEYTVTVDGGETFGPFAAGDPADNRFAEAVFEGQILRFEVAASTGGNTGAIEVRAFAPPAS</sequence>
<dbReference type="SUPFAM" id="SSF49785">
    <property type="entry name" value="Galactose-binding domain-like"/>
    <property type="match status" value="1"/>
</dbReference>
<protein>
    <recommendedName>
        <fullName evidence="1">F5/8 type C domain-containing protein</fullName>
    </recommendedName>
</protein>
<dbReference type="InterPro" id="IPR008979">
    <property type="entry name" value="Galactose-bd-like_sf"/>
</dbReference>
<evidence type="ECO:0000259" key="1">
    <source>
        <dbReference type="PROSITE" id="PS50022"/>
    </source>
</evidence>
<name>A0A3B0T505_9ZZZZ</name>
<reference evidence="2" key="1">
    <citation type="submission" date="2018-06" db="EMBL/GenBank/DDBJ databases">
        <authorList>
            <person name="Zhirakovskaya E."/>
        </authorList>
    </citation>
    <scope>NUCLEOTIDE SEQUENCE</scope>
</reference>
<dbReference type="PROSITE" id="PS51257">
    <property type="entry name" value="PROKAR_LIPOPROTEIN"/>
    <property type="match status" value="1"/>
</dbReference>
<dbReference type="Gene3D" id="2.60.120.260">
    <property type="entry name" value="Galactose-binding domain-like"/>
    <property type="match status" value="1"/>
</dbReference>
<dbReference type="AlphaFoldDB" id="A0A3B0T505"/>
<proteinExistence type="predicted"/>
<accession>A0A3B0T505</accession>
<dbReference type="InterPro" id="IPR000421">
    <property type="entry name" value="FA58C"/>
</dbReference>
<dbReference type="PROSITE" id="PS50022">
    <property type="entry name" value="FA58C_3"/>
    <property type="match status" value="1"/>
</dbReference>
<gene>
    <name evidence="2" type="ORF">MNBD_ACTINO02-1116</name>
</gene>